<keyword evidence="2" id="KW-1185">Reference proteome</keyword>
<proteinExistence type="predicted"/>
<name>A0ABP8IL25_9BACT</name>
<dbReference type="EMBL" id="BAABGZ010000063">
    <property type="protein sequence ID" value="GAA4362003.1"/>
    <property type="molecule type" value="Genomic_DNA"/>
</dbReference>
<gene>
    <name evidence="1" type="ORF">GCM10023185_29510</name>
</gene>
<reference evidence="2" key="1">
    <citation type="journal article" date="2019" name="Int. J. Syst. Evol. Microbiol.">
        <title>The Global Catalogue of Microorganisms (GCM) 10K type strain sequencing project: providing services to taxonomists for standard genome sequencing and annotation.</title>
        <authorList>
            <consortium name="The Broad Institute Genomics Platform"/>
            <consortium name="The Broad Institute Genome Sequencing Center for Infectious Disease"/>
            <person name="Wu L."/>
            <person name="Ma J."/>
        </authorList>
    </citation>
    <scope>NUCLEOTIDE SEQUENCE [LARGE SCALE GENOMIC DNA]</scope>
    <source>
        <strain evidence="2">JCM 17923</strain>
    </source>
</reference>
<organism evidence="1 2">
    <name type="scientific">Hymenobacter saemangeumensis</name>
    <dbReference type="NCBI Taxonomy" id="1084522"/>
    <lineage>
        <taxon>Bacteria</taxon>
        <taxon>Pseudomonadati</taxon>
        <taxon>Bacteroidota</taxon>
        <taxon>Cytophagia</taxon>
        <taxon>Cytophagales</taxon>
        <taxon>Hymenobacteraceae</taxon>
        <taxon>Hymenobacter</taxon>
    </lineage>
</organism>
<sequence length="408" mass="43170">MLPGTLTTAPVPAEPARRALQRRAAQVSFIGPLGTNWLANARSVNDYSLNILAGYSAGVRRVELGAWLNVVRDTVQGFQAAGIANVTGTDVRGVQLAGIVNLNGGGVQGMQAAGIVNVGRDDVRGVQLAGIVNITGGAGQARQRPGQPTRLRRLLGLPRLLATDPLGQLPAAPSTAQPGLLLQAASIANITGTDVRGLQTASILNVARRVKGVQFGLVNVGRHVTGAQFGLINFADSVTGASIGIINIVRHGYLHGEVWASESLPLNAVVKLGVRRYYTLLGVASEPFANRVQWASGFGVGTAGQPKGRVTLSLDVIQWTLAGTSDDPNAETIDSRFLTQLRPALAWQIEPQGRLQLVVAPTLNLAIAWSNDRQPQWDFGANQKLWIDTAGAQSRTRLWPGAQIGLRF</sequence>
<dbReference type="NCBIfam" id="NF047436">
    <property type="entry name" value="LA_2272_repeat"/>
    <property type="match status" value="1"/>
</dbReference>
<evidence type="ECO:0000313" key="1">
    <source>
        <dbReference type="EMBL" id="GAA4362003.1"/>
    </source>
</evidence>
<evidence type="ECO:0008006" key="3">
    <source>
        <dbReference type="Google" id="ProtNLM"/>
    </source>
</evidence>
<dbReference type="InterPro" id="IPR058093">
    <property type="entry name" value="LA_2272-like"/>
</dbReference>
<protein>
    <recommendedName>
        <fullName evidence="3">DUF5723 domain-containing protein</fullName>
    </recommendedName>
</protein>
<accession>A0ABP8IL25</accession>
<comment type="caution">
    <text evidence="1">The sequence shown here is derived from an EMBL/GenBank/DDBJ whole genome shotgun (WGS) entry which is preliminary data.</text>
</comment>
<dbReference type="Proteomes" id="UP001501153">
    <property type="component" value="Unassembled WGS sequence"/>
</dbReference>
<evidence type="ECO:0000313" key="2">
    <source>
        <dbReference type="Proteomes" id="UP001501153"/>
    </source>
</evidence>